<feature type="transmembrane region" description="Helical" evidence="3">
    <location>
        <begin position="124"/>
        <end position="145"/>
    </location>
</feature>
<keyword evidence="3" id="KW-1133">Transmembrane helix</keyword>
<feature type="coiled-coil region" evidence="1">
    <location>
        <begin position="779"/>
        <end position="866"/>
    </location>
</feature>
<accession>A0A1W4X4R8</accession>
<dbReference type="InterPro" id="IPR016024">
    <property type="entry name" value="ARM-type_fold"/>
</dbReference>
<dbReference type="PANTHER" id="PTHR15154">
    <property type="entry name" value="HAMARTIN"/>
    <property type="match status" value="1"/>
</dbReference>
<dbReference type="GO" id="GO:0033596">
    <property type="term" value="C:TSC1-TSC2 complex"/>
    <property type="evidence" value="ECO:0007669"/>
    <property type="project" value="TreeGrafter"/>
</dbReference>
<dbReference type="GO" id="GO:0051726">
    <property type="term" value="P:regulation of cell cycle"/>
    <property type="evidence" value="ECO:0007669"/>
    <property type="project" value="TreeGrafter"/>
</dbReference>
<evidence type="ECO:0000256" key="1">
    <source>
        <dbReference type="SAM" id="Coils"/>
    </source>
</evidence>
<organism evidence="4 5">
    <name type="scientific">Agrilus planipennis</name>
    <name type="common">Emerald ash borer</name>
    <name type="synonym">Agrilus marcopoli</name>
    <dbReference type="NCBI Taxonomy" id="224129"/>
    <lineage>
        <taxon>Eukaryota</taxon>
        <taxon>Metazoa</taxon>
        <taxon>Ecdysozoa</taxon>
        <taxon>Arthropoda</taxon>
        <taxon>Hexapoda</taxon>
        <taxon>Insecta</taxon>
        <taxon>Pterygota</taxon>
        <taxon>Neoptera</taxon>
        <taxon>Endopterygota</taxon>
        <taxon>Coleoptera</taxon>
        <taxon>Polyphaga</taxon>
        <taxon>Elateriformia</taxon>
        <taxon>Buprestoidea</taxon>
        <taxon>Buprestidae</taxon>
        <taxon>Agrilinae</taxon>
        <taxon>Agrilus</taxon>
    </lineage>
</organism>
<feature type="coiled-coil region" evidence="1">
    <location>
        <begin position="936"/>
        <end position="1030"/>
    </location>
</feature>
<evidence type="ECO:0000256" key="3">
    <source>
        <dbReference type="SAM" id="Phobius"/>
    </source>
</evidence>
<evidence type="ECO:0000313" key="5">
    <source>
        <dbReference type="RefSeq" id="XP_018331111.1"/>
    </source>
</evidence>
<dbReference type="STRING" id="224129.A0A1W4X4R8"/>
<dbReference type="SUPFAM" id="SSF48371">
    <property type="entry name" value="ARM repeat"/>
    <property type="match status" value="1"/>
</dbReference>
<keyword evidence="3" id="KW-0472">Membrane</keyword>
<keyword evidence="4" id="KW-1185">Reference proteome</keyword>
<dbReference type="Pfam" id="PF04388">
    <property type="entry name" value="Hamartin"/>
    <property type="match status" value="1"/>
</dbReference>
<keyword evidence="3" id="KW-0812">Transmembrane</keyword>
<dbReference type="GO" id="GO:0008285">
    <property type="term" value="P:negative regulation of cell population proliferation"/>
    <property type="evidence" value="ECO:0007669"/>
    <property type="project" value="TreeGrafter"/>
</dbReference>
<dbReference type="GeneID" id="108741028"/>
<feature type="compositionally biased region" description="Low complexity" evidence="2">
    <location>
        <begin position="403"/>
        <end position="421"/>
    </location>
</feature>
<dbReference type="CTD" id="7248"/>
<dbReference type="GO" id="GO:0032007">
    <property type="term" value="P:negative regulation of TOR signaling"/>
    <property type="evidence" value="ECO:0007669"/>
    <property type="project" value="TreeGrafter"/>
</dbReference>
<feature type="region of interest" description="Disordered" evidence="2">
    <location>
        <begin position="1103"/>
        <end position="1128"/>
    </location>
</feature>
<gene>
    <name evidence="5 6" type="primary">LOC108741028</name>
</gene>
<dbReference type="AlphaFoldDB" id="A0A1W4X4R8"/>
<name>A0A1W4X4R8_AGRPL</name>
<dbReference type="OrthoDB" id="6022054at2759"/>
<dbReference type="RefSeq" id="XP_018331111.1">
    <property type="nucleotide sequence ID" value="XM_018475609.2"/>
</dbReference>
<dbReference type="Proteomes" id="UP000192223">
    <property type="component" value="Unplaced"/>
</dbReference>
<evidence type="ECO:0000313" key="6">
    <source>
        <dbReference type="RefSeq" id="XP_018331113.1"/>
    </source>
</evidence>
<sequence>MKMAEWFMQLDSNDPQMVEEVKQKFHEQFNIVQDSWLLNGLYDYYLNSNSARSMEILVNVKEPHHNYLFAKISDSIRGSKTDTKVQALTLLGHVLRKQPPWLFKITEHQLLRDLLKLLKTETDIVLLLSALLVLIVLLPIVPALMGQYLQDVFEIFSRLAAWNNISPIKLVEDQLVHMQVAHYALFQRLYGMYPCNFLAYLRNQYRNKDQIPIFMHTIKPMLDTVKMHPCLVTASKDKETTTDRWKCMEAHDVIVECERLSLDVSDRCSQDSCYSATTYRSRSGTINSGSGGYDSAFQFSLKNTPIASLINEQKDFFSPSLVFQPQTPPLPDSTSGNVSLNQGAGQSLVVSIGPSKEGSSPPEAAIEATPETTPIKDVRMRHTASLPQNSNVVRALNSFGTKTRSMGSSSTTPSHSQPSSPMRKETSPFNFDGRHSAFGHPKKDHAVMKVQKLMHERNVGMIDSTLESAVARKTPTSPLRFIPSVSDNNFFSNVNQRIESPISVEDEEVLEIVQQGKMENFPGLRQCDSVLQEVEGCKINEEDLEEQEHGSPCTEGGLHMADSRSMNILIKRLRYHSQCGPDRDLPEISTESSPGKFNASYPNNAVVRRANSCPEMKKSQSVPTKESISKTLLEADEEVAGKDNQNDAVSLTNGLCLKEEKRQLAIAETQTENFWPMPYEHLFLGIFPLLEGNADVKISPTPSPAPYNVQQDKSSTASPYEILDRYLEVAINSNSNDRDVVRHLREQLQLLHQQLLFERHRRETHALRNRRLLADSRSIRALEEHNSALRDQIQLQQKEIDSLREELNDRMKVGYVNANLTSEAADFLTCQCATLRSELKTLTKQNDKLEWELEKIKTKCVDLNLKWQQAEEAVFDASAEARIAKEQAWAGEKDKAELEIVSRELLLSSELQMKYREKLSDIIMYKRSEYELQKLKEAYNAEIKGLNQLLETKTTNLEAYRSRMIELEQAINHSGEVLDFHKRLINQVKEEYDEMLKAVESKYQTQLTINRSLEERVLELQQRIDLSLRRGGGLVNSPDTSSCHEVHATATDRTSVATGISPHSSPLSASLASSEGSVAFAIHAGDSKEVKNLQVIMDEKEPLQQTVSTNSEEINLNEEGSSSSITQF</sequence>
<reference evidence="5 6" key="1">
    <citation type="submission" date="2025-04" db="UniProtKB">
        <authorList>
            <consortium name="RefSeq"/>
        </authorList>
    </citation>
    <scope>IDENTIFICATION</scope>
    <source>
        <tissue evidence="5 6">Entire body</tissue>
    </source>
</reference>
<protein>
    <submittedName>
        <fullName evidence="5 6">Hamartin isoform X1</fullName>
    </submittedName>
</protein>
<evidence type="ECO:0000313" key="4">
    <source>
        <dbReference type="Proteomes" id="UP000192223"/>
    </source>
</evidence>
<evidence type="ECO:0000256" key="2">
    <source>
        <dbReference type="SAM" id="MobiDB-lite"/>
    </source>
</evidence>
<proteinExistence type="predicted"/>
<dbReference type="InterPro" id="IPR007483">
    <property type="entry name" value="Hamartin"/>
</dbReference>
<dbReference type="PANTHER" id="PTHR15154:SF2">
    <property type="entry name" value="HAMARTIN"/>
    <property type="match status" value="1"/>
</dbReference>
<feature type="region of interest" description="Disordered" evidence="2">
    <location>
        <begin position="401"/>
        <end position="428"/>
    </location>
</feature>
<keyword evidence="1" id="KW-0175">Coiled coil</keyword>
<dbReference type="RefSeq" id="XP_018331113.1">
    <property type="nucleotide sequence ID" value="XM_018475611.2"/>
</dbReference>
<dbReference type="KEGG" id="apln:108741028"/>